<comment type="caution">
    <text evidence="2">The sequence shown here is derived from an EMBL/GenBank/DDBJ whole genome shotgun (WGS) entry which is preliminary data.</text>
</comment>
<evidence type="ECO:0000313" key="2">
    <source>
        <dbReference type="EMBL" id="KAL0189554.1"/>
    </source>
</evidence>
<feature type="compositionally biased region" description="Basic and acidic residues" evidence="1">
    <location>
        <begin position="45"/>
        <end position="57"/>
    </location>
</feature>
<feature type="non-terminal residue" evidence="2">
    <location>
        <position position="65"/>
    </location>
</feature>
<dbReference type="EMBL" id="JAMKFB020000007">
    <property type="protein sequence ID" value="KAL0189554.1"/>
    <property type="molecule type" value="Genomic_DNA"/>
</dbReference>
<protein>
    <recommendedName>
        <fullName evidence="4">Myosin heavy chain</fullName>
    </recommendedName>
</protein>
<evidence type="ECO:0008006" key="4">
    <source>
        <dbReference type="Google" id="ProtNLM"/>
    </source>
</evidence>
<evidence type="ECO:0000313" key="3">
    <source>
        <dbReference type="Proteomes" id="UP001529510"/>
    </source>
</evidence>
<gene>
    <name evidence="2" type="ORF">M9458_016653</name>
</gene>
<reference evidence="2 3" key="1">
    <citation type="submission" date="2024-05" db="EMBL/GenBank/DDBJ databases">
        <title>Genome sequencing and assembly of Indian major carp, Cirrhinus mrigala (Hamilton, 1822).</title>
        <authorList>
            <person name="Mohindra V."/>
            <person name="Chowdhury L.M."/>
            <person name="Lal K."/>
            <person name="Jena J.K."/>
        </authorList>
    </citation>
    <scope>NUCLEOTIDE SEQUENCE [LARGE SCALE GENOMIC DNA]</scope>
    <source>
        <strain evidence="2">CM1030</strain>
        <tissue evidence="2">Blood</tissue>
    </source>
</reference>
<dbReference type="Proteomes" id="UP001529510">
    <property type="component" value="Unassembled WGS sequence"/>
</dbReference>
<name>A0ABD0QTN1_CIRMR</name>
<keyword evidence="3" id="KW-1185">Reference proteome</keyword>
<feature type="non-terminal residue" evidence="2">
    <location>
        <position position="1"/>
    </location>
</feature>
<proteinExistence type="predicted"/>
<sequence length="65" mass="7334">KDAQAMNRQYSRKISELEAEAEQARAELTEAQKQLQDLEVQGSRDAADRSKAQECRRKIAAAQSK</sequence>
<evidence type="ECO:0000256" key="1">
    <source>
        <dbReference type="SAM" id="MobiDB-lite"/>
    </source>
</evidence>
<feature type="region of interest" description="Disordered" evidence="1">
    <location>
        <begin position="37"/>
        <end position="65"/>
    </location>
</feature>
<accession>A0ABD0QTN1</accession>
<dbReference type="AlphaFoldDB" id="A0ABD0QTN1"/>
<organism evidence="2 3">
    <name type="scientific">Cirrhinus mrigala</name>
    <name type="common">Mrigala</name>
    <dbReference type="NCBI Taxonomy" id="683832"/>
    <lineage>
        <taxon>Eukaryota</taxon>
        <taxon>Metazoa</taxon>
        <taxon>Chordata</taxon>
        <taxon>Craniata</taxon>
        <taxon>Vertebrata</taxon>
        <taxon>Euteleostomi</taxon>
        <taxon>Actinopterygii</taxon>
        <taxon>Neopterygii</taxon>
        <taxon>Teleostei</taxon>
        <taxon>Ostariophysi</taxon>
        <taxon>Cypriniformes</taxon>
        <taxon>Cyprinidae</taxon>
        <taxon>Labeoninae</taxon>
        <taxon>Labeonini</taxon>
        <taxon>Cirrhinus</taxon>
    </lineage>
</organism>